<sequence>MSQIEKKQLQLGYIPLLDCIALLWAKERGYFEEMGLDVTLVKEASWASLRDRLAFGILDAAHCLSAMLPAAAIGEDQIGIPLKTPLVLSKNRAYISLSQKLCYELSIQNADNAQENSAKLVKYLEQEQSIALAHVFHHSIHHYCLREWLALSHLDLAKAIQLKTLPPPYMLDALASASIDGFCVGEPWNTQGEIEGYSQIVASSRDIIPEVADKVLAVTEEWAAHHPNTVIALTAAILKAQQELETLSNLEPVWQILINFNIVRFQCSKSVHVKSYHALEQIIRHLVVGQAAPCSEDMLWLFGQMQKWHDLTIETTALNELSQRCIDQNSFEKAMQHVQSNTG</sequence>
<dbReference type="KEGG" id="aci:ACIAD1914"/>
<dbReference type="GO" id="GO:0012505">
    <property type="term" value="C:endomembrane system"/>
    <property type="evidence" value="ECO:0007669"/>
    <property type="project" value="UniProtKB-SubCell"/>
</dbReference>
<dbReference type="InterPro" id="IPR044527">
    <property type="entry name" value="NrtA/CpmA_ABC-bd_dom"/>
</dbReference>
<evidence type="ECO:0000256" key="1">
    <source>
        <dbReference type="ARBA" id="ARBA00004308"/>
    </source>
</evidence>
<dbReference type="OrthoDB" id="9815454at2"/>
<proteinExistence type="predicted"/>
<accession>Q6FB21</accession>
<evidence type="ECO:0000256" key="5">
    <source>
        <dbReference type="ARBA" id="ARBA00023136"/>
    </source>
</evidence>
<dbReference type="GeneID" id="45234282"/>
<dbReference type="PANTHER" id="PTHR30024:SF43">
    <property type="entry name" value="BLL4572 PROTEIN"/>
    <property type="match status" value="1"/>
</dbReference>
<dbReference type="CDD" id="cd13553">
    <property type="entry name" value="PBP2_NrtA_CpmA_like"/>
    <property type="match status" value="1"/>
</dbReference>
<dbReference type="BioCyc" id="ASP62977:ACIAD_RS08815-MONOMER"/>
<keyword evidence="2" id="KW-0813">Transport</keyword>
<dbReference type="PANTHER" id="PTHR30024">
    <property type="entry name" value="ALIPHATIC SULFONATES-BINDING PROTEIN-RELATED"/>
    <property type="match status" value="1"/>
</dbReference>
<evidence type="ECO:0000256" key="2">
    <source>
        <dbReference type="ARBA" id="ARBA00022448"/>
    </source>
</evidence>
<dbReference type="Proteomes" id="UP000000430">
    <property type="component" value="Chromosome"/>
</dbReference>
<dbReference type="eggNOG" id="COG0715">
    <property type="taxonomic scope" value="Bacteria"/>
</dbReference>
<evidence type="ECO:0000256" key="4">
    <source>
        <dbReference type="ARBA" id="ARBA00022519"/>
    </source>
</evidence>
<dbReference type="RefSeq" id="WP_004927132.1">
    <property type="nucleotide sequence ID" value="NC_005966.1"/>
</dbReference>
<keyword evidence="5" id="KW-0472">Membrane</keyword>
<keyword evidence="4" id="KW-0997">Cell inner membrane</keyword>
<evidence type="ECO:0000256" key="3">
    <source>
        <dbReference type="ARBA" id="ARBA00022475"/>
    </source>
</evidence>
<dbReference type="Gene3D" id="3.40.190.10">
    <property type="entry name" value="Periplasmic binding protein-like II"/>
    <property type="match status" value="2"/>
</dbReference>
<comment type="subcellular location">
    <subcellularLocation>
        <location evidence="1">Endomembrane system</location>
    </subcellularLocation>
</comment>
<organism evidence="6 7">
    <name type="scientific">Acinetobacter baylyi (strain ATCC 33305 / BD413 / ADP1)</name>
    <dbReference type="NCBI Taxonomy" id="62977"/>
    <lineage>
        <taxon>Bacteria</taxon>
        <taxon>Pseudomonadati</taxon>
        <taxon>Pseudomonadota</taxon>
        <taxon>Gammaproteobacteria</taxon>
        <taxon>Moraxellales</taxon>
        <taxon>Moraxellaceae</taxon>
        <taxon>Acinetobacter</taxon>
    </lineage>
</organism>
<dbReference type="Pfam" id="PF13379">
    <property type="entry name" value="NMT1_2"/>
    <property type="match status" value="1"/>
</dbReference>
<protein>
    <submittedName>
        <fullName evidence="6">Putative nitrate transport protein (NasF)</fullName>
    </submittedName>
</protein>
<dbReference type="AlphaFoldDB" id="Q6FB21"/>
<dbReference type="EMBL" id="CR543861">
    <property type="protein sequence ID" value="CAG68742.1"/>
    <property type="molecule type" value="Genomic_DNA"/>
</dbReference>
<dbReference type="HOGENOM" id="CLU_037398_1_0_6"/>
<evidence type="ECO:0000313" key="6">
    <source>
        <dbReference type="EMBL" id="CAG68742.1"/>
    </source>
</evidence>
<evidence type="ECO:0000313" key="7">
    <source>
        <dbReference type="Proteomes" id="UP000000430"/>
    </source>
</evidence>
<name>Q6FB21_ACIAD</name>
<dbReference type="STRING" id="202950.GCA_001485005_00450"/>
<dbReference type="SUPFAM" id="SSF53850">
    <property type="entry name" value="Periplasmic binding protein-like II"/>
    <property type="match status" value="1"/>
</dbReference>
<gene>
    <name evidence="6" type="ordered locus">ACIAD1914</name>
</gene>
<keyword evidence="3" id="KW-1003">Cell membrane</keyword>
<reference evidence="6 7" key="1">
    <citation type="journal article" date="2004" name="Nucleic Acids Res.">
        <title>Unique features revealed by the genome sequence of Acinetobacter sp. ADP1, a versatile and naturally transformation competent bacterium.</title>
        <authorList>
            <person name="Barbe V."/>
            <person name="Vallenet D."/>
            <person name="Fonknechten N."/>
            <person name="Kreimeyer A."/>
            <person name="Oztas S."/>
            <person name="Labarre L."/>
            <person name="Cruveiller S."/>
            <person name="Robert C."/>
            <person name="Duprat S."/>
            <person name="Wincker P."/>
            <person name="Ornston L.N."/>
            <person name="Weissenbach J."/>
            <person name="Marliere P."/>
            <person name="Cohen G.N."/>
            <person name="Medigue C."/>
        </authorList>
    </citation>
    <scope>NUCLEOTIDE SEQUENCE [LARGE SCALE GENOMIC DNA]</scope>
    <source>
        <strain evidence="7">ATCC 33305 / BD413 / ADP1</strain>
    </source>
</reference>
<dbReference type="SMR" id="Q6FB21"/>